<feature type="compositionally biased region" description="Polar residues" evidence="2">
    <location>
        <begin position="49"/>
        <end position="62"/>
    </location>
</feature>
<feature type="compositionally biased region" description="Polar residues" evidence="2">
    <location>
        <begin position="249"/>
        <end position="258"/>
    </location>
</feature>
<sequence>MRSRLEAWKAERRSHSRNSAQKNSQTRGGHSDLRDVSAKRKADLDKANATRNQENNGLASNLQDRRIQPWPRNSRPIKSAKLAPREKSTSPDDKQKKMGYQKIQDGSVREQNAKGWLGKGVKSRKPSSPVSPVERFSKSSSEGSLSPSETQKYEERDAVKKNVFDPELEMQISRSIQDLAQVHDAQDELKQELEETRKQLVELNEARVRFDSAAAENNSTPTKKERRSLSLYQSDNDSESSFSSTFSSPCGNLQSPMIQSPRKPERRSERLQEANDVHTDCDSEVEEDLRKVEDALKAVSRYQVQDVRQKARIQLHRRRKDYHATSQRLTRVAAEKAATWVGEFKSEHSRRLKEEREWWRQYQETHMELEHEKSEGSIRMTISKIKTLKAELACIKEENRTFMELGKEKDLEGGFHANIEEKNRHRYRRRETDPFLVKSRTLLIGAGAKELFSATAADVDKDFR</sequence>
<evidence type="ECO:0000313" key="4">
    <source>
        <dbReference type="Proteomes" id="UP001157974"/>
    </source>
</evidence>
<accession>A0AAV8UY55</accession>
<feature type="region of interest" description="Disordered" evidence="2">
    <location>
        <begin position="1"/>
        <end position="164"/>
    </location>
</feature>
<evidence type="ECO:0000256" key="1">
    <source>
        <dbReference type="SAM" id="Coils"/>
    </source>
</evidence>
<feature type="coiled-coil region" evidence="1">
    <location>
        <begin position="176"/>
        <end position="206"/>
    </location>
</feature>
<feature type="region of interest" description="Disordered" evidence="2">
    <location>
        <begin position="212"/>
        <end position="282"/>
    </location>
</feature>
<dbReference type="EMBL" id="JAMWBK010000004">
    <property type="protein sequence ID" value="KAJ8905937.1"/>
    <property type="molecule type" value="Genomic_DNA"/>
</dbReference>
<keyword evidence="1" id="KW-0175">Coiled coil</keyword>
<protein>
    <recommendedName>
        <fullName evidence="5">Centrosomal protein POC5</fullName>
    </recommendedName>
</protein>
<organism evidence="3 4">
    <name type="scientific">Rhodosorus marinus</name>
    <dbReference type="NCBI Taxonomy" id="101924"/>
    <lineage>
        <taxon>Eukaryota</taxon>
        <taxon>Rhodophyta</taxon>
        <taxon>Stylonematophyceae</taxon>
        <taxon>Stylonematales</taxon>
        <taxon>Stylonemataceae</taxon>
        <taxon>Rhodosorus</taxon>
    </lineage>
</organism>
<comment type="caution">
    <text evidence="3">The sequence shown here is derived from an EMBL/GenBank/DDBJ whole genome shotgun (WGS) entry which is preliminary data.</text>
</comment>
<reference evidence="3 4" key="1">
    <citation type="journal article" date="2023" name="Nat. Commun.">
        <title>Origin of minicircular mitochondrial genomes in red algae.</title>
        <authorList>
            <person name="Lee Y."/>
            <person name="Cho C.H."/>
            <person name="Lee Y.M."/>
            <person name="Park S.I."/>
            <person name="Yang J.H."/>
            <person name="West J.A."/>
            <person name="Bhattacharya D."/>
            <person name="Yoon H.S."/>
        </authorList>
    </citation>
    <scope>NUCLEOTIDE SEQUENCE [LARGE SCALE GENOMIC DNA]</scope>
    <source>
        <strain evidence="3 4">CCMP1338</strain>
        <tissue evidence="3">Whole cell</tissue>
    </source>
</reference>
<feature type="compositionally biased region" description="Basic and acidic residues" evidence="2">
    <location>
        <begin position="262"/>
        <end position="281"/>
    </location>
</feature>
<proteinExistence type="predicted"/>
<evidence type="ECO:0000256" key="2">
    <source>
        <dbReference type="SAM" id="MobiDB-lite"/>
    </source>
</evidence>
<name>A0AAV8UY55_9RHOD</name>
<feature type="compositionally biased region" description="Polar residues" evidence="2">
    <location>
        <begin position="17"/>
        <end position="28"/>
    </location>
</feature>
<feature type="compositionally biased region" description="Low complexity" evidence="2">
    <location>
        <begin position="239"/>
        <end position="248"/>
    </location>
</feature>
<feature type="compositionally biased region" description="Basic and acidic residues" evidence="2">
    <location>
        <begin position="83"/>
        <end position="96"/>
    </location>
</feature>
<keyword evidence="4" id="KW-1185">Reference proteome</keyword>
<feature type="compositionally biased region" description="Low complexity" evidence="2">
    <location>
        <begin position="126"/>
        <end position="148"/>
    </location>
</feature>
<evidence type="ECO:0008006" key="5">
    <source>
        <dbReference type="Google" id="ProtNLM"/>
    </source>
</evidence>
<feature type="compositionally biased region" description="Basic and acidic residues" evidence="2">
    <location>
        <begin position="151"/>
        <end position="164"/>
    </location>
</feature>
<gene>
    <name evidence="3" type="ORF">NDN08_002438</name>
</gene>
<evidence type="ECO:0000313" key="3">
    <source>
        <dbReference type="EMBL" id="KAJ8905937.1"/>
    </source>
</evidence>
<dbReference type="Proteomes" id="UP001157974">
    <property type="component" value="Unassembled WGS sequence"/>
</dbReference>
<dbReference type="AlphaFoldDB" id="A0AAV8UY55"/>
<feature type="compositionally biased region" description="Basic and acidic residues" evidence="2">
    <location>
        <begin position="1"/>
        <end position="13"/>
    </location>
</feature>
<feature type="compositionally biased region" description="Basic and acidic residues" evidence="2">
    <location>
        <begin position="29"/>
        <end position="48"/>
    </location>
</feature>
<feature type="coiled-coil region" evidence="1">
    <location>
        <begin position="378"/>
        <end position="405"/>
    </location>
</feature>